<dbReference type="RefSeq" id="WP_024318397.1">
    <property type="nucleotide sequence ID" value="NZ_ATTO01000087.1"/>
</dbReference>
<keyword evidence="4" id="KW-1185">Reference proteome</keyword>
<dbReference type="Gene3D" id="3.40.50.720">
    <property type="entry name" value="NAD(P)-binding Rossmann-like Domain"/>
    <property type="match status" value="1"/>
</dbReference>
<dbReference type="InterPro" id="IPR036291">
    <property type="entry name" value="NAD(P)-bd_dom_sf"/>
</dbReference>
<dbReference type="Pfam" id="PF02423">
    <property type="entry name" value="OCD_Mu_crystall"/>
    <property type="match status" value="1"/>
</dbReference>
<sequence length="323" mass="34791">MTDTQIRILDSRTTGELLPFGALVATLRQAFSEGCVVPVRHHHTIANSGGRDATLLLMPAWHETHRSERYLGIKIVTVFPGNTARGIPGLTSTYMLYDGRTGLQLALLDGNAITTRRTVAASALAADYLARKDARRLLVIGAGRVASLIPDAYCIVRPIAHVDIWDIDPVSAERLAQSLRQRGLQATAVTNLEAAARQADIISAATLATAPLIRGEWLRPGTHVDLIGGFTPAMREADDEALRRSSVYIDTREALHEAGDLVQPIRTGVISTDAVRATLDNLCRRNIPARTSNDEITLYKAVGTALADLAAATMVYEAALIAS</sequence>
<dbReference type="PANTHER" id="PTHR13812:SF19">
    <property type="entry name" value="KETIMINE REDUCTASE MU-CRYSTALLIN"/>
    <property type="match status" value="1"/>
</dbReference>
<dbReference type="InterPro" id="IPR023401">
    <property type="entry name" value="ODC_N"/>
</dbReference>
<evidence type="ECO:0000313" key="4">
    <source>
        <dbReference type="Proteomes" id="UP000019443"/>
    </source>
</evidence>
<dbReference type="InterPro" id="IPR003462">
    <property type="entry name" value="ODC_Mu_crystall"/>
</dbReference>
<name>W6RSK1_9HYPH</name>
<accession>W6RSK1</accession>
<dbReference type="PIRSF" id="PIRSF001439">
    <property type="entry name" value="CryM"/>
    <property type="match status" value="1"/>
</dbReference>
<gene>
    <name evidence="3" type="ORF">LPU83_pLPU83d_1760</name>
</gene>
<dbReference type="FunFam" id="3.40.50.720:FF:000311">
    <property type="entry name" value="Ornithine cyclodeaminase"/>
    <property type="match status" value="1"/>
</dbReference>
<dbReference type="HOGENOM" id="CLU_042088_1_2_5"/>
<dbReference type="GO" id="GO:0016491">
    <property type="term" value="F:oxidoreductase activity"/>
    <property type="evidence" value="ECO:0007669"/>
    <property type="project" value="UniProtKB-ARBA"/>
</dbReference>
<proteinExistence type="inferred from homology"/>
<dbReference type="PANTHER" id="PTHR13812">
    <property type="entry name" value="KETIMINE REDUCTASE MU-CRYSTALLIN"/>
    <property type="match status" value="1"/>
</dbReference>
<organism evidence="3 4">
    <name type="scientific">Rhizobium favelukesii</name>
    <dbReference type="NCBI Taxonomy" id="348824"/>
    <lineage>
        <taxon>Bacteria</taxon>
        <taxon>Pseudomonadati</taxon>
        <taxon>Pseudomonadota</taxon>
        <taxon>Alphaproteobacteria</taxon>
        <taxon>Hyphomicrobiales</taxon>
        <taxon>Rhizobiaceae</taxon>
        <taxon>Rhizobium/Agrobacterium group</taxon>
        <taxon>Rhizobium</taxon>
    </lineage>
</organism>
<dbReference type="EMBL" id="HG916855">
    <property type="protein sequence ID" value="CDM63130.1"/>
    <property type="molecule type" value="Genomic_DNA"/>
</dbReference>
<keyword evidence="3" id="KW-0614">Plasmid</keyword>
<dbReference type="Proteomes" id="UP000019443">
    <property type="component" value="Plasmid pLPU83d"/>
</dbReference>
<dbReference type="KEGG" id="rhl:LPU83_pLPU83d_1760"/>
<dbReference type="PATRIC" id="fig|348824.6.peg.7516"/>
<evidence type="ECO:0000313" key="3">
    <source>
        <dbReference type="EMBL" id="CDM63130.1"/>
    </source>
</evidence>
<comment type="similarity">
    <text evidence="1">Belongs to the ornithine cyclodeaminase/mu-crystallin family.</text>
</comment>
<dbReference type="Gene3D" id="3.30.1780.10">
    <property type="entry name" value="ornithine cyclodeaminase, domain 1"/>
    <property type="match status" value="1"/>
</dbReference>
<dbReference type="GO" id="GO:0005737">
    <property type="term" value="C:cytoplasm"/>
    <property type="evidence" value="ECO:0007669"/>
    <property type="project" value="TreeGrafter"/>
</dbReference>
<evidence type="ECO:0000256" key="2">
    <source>
        <dbReference type="ARBA" id="ARBA00023027"/>
    </source>
</evidence>
<keyword evidence="2" id="KW-0520">NAD</keyword>
<reference evidence="3" key="1">
    <citation type="submission" date="2013-11" db="EMBL/GenBank/DDBJ databases">
        <title>Draft genome sequence of the broad-host-range Rhizobium sp. LPU83 strain, a member of the low-genetic diversity Oregon-like Rhizobium sp. group.</title>
        <authorList>
            <person name="Wibberg D."/>
            <person name="Puehler A."/>
            <person name="Schlueter A."/>
        </authorList>
    </citation>
    <scope>NUCLEOTIDE SEQUENCE [LARGE SCALE GENOMIC DNA]</scope>
    <source>
        <strain evidence="3">LPU83</strain>
        <plasmid evidence="3">pLPU83d</plasmid>
    </source>
</reference>
<dbReference type="SUPFAM" id="SSF51735">
    <property type="entry name" value="NAD(P)-binding Rossmann-fold domains"/>
    <property type="match status" value="1"/>
</dbReference>
<dbReference type="NCBIfam" id="NF004793">
    <property type="entry name" value="PRK06141.1"/>
    <property type="match status" value="1"/>
</dbReference>
<geneLocation type="plasmid" evidence="3 4">
    <name>pLPU83d</name>
</geneLocation>
<evidence type="ECO:0008006" key="5">
    <source>
        <dbReference type="Google" id="ProtNLM"/>
    </source>
</evidence>
<evidence type="ECO:0000256" key="1">
    <source>
        <dbReference type="ARBA" id="ARBA00008903"/>
    </source>
</evidence>
<dbReference type="GO" id="GO:0019752">
    <property type="term" value="P:carboxylic acid metabolic process"/>
    <property type="evidence" value="ECO:0007669"/>
    <property type="project" value="UniProtKB-ARBA"/>
</dbReference>
<protein>
    <recommendedName>
        <fullName evidence="5">Ornithine cyclodeaminase</fullName>
    </recommendedName>
</protein>
<dbReference type="AlphaFoldDB" id="W6RSK1"/>